<dbReference type="Proteomes" id="UP000030512">
    <property type="component" value="Chromosome"/>
</dbReference>
<sequence length="147" mass="16063">MSIPNVNNLQNAFDAAQRANGILSLIFEGFIGSIPRKDVQQALYSVQQEIYEVLRIVEVLNWGDDMEVATVPDGSAEKQAVREEPHAGQSDLFHKLFRFAEIVTEEAVGIGTDLKKYRAAAVVNGSAAVLEAETEEASRPSRTSRSG</sequence>
<keyword evidence="2" id="KW-1185">Reference proteome</keyword>
<dbReference type="AlphaFoldDB" id="A0A140E4S7"/>
<dbReference type="KEGG" id="mdn:JT25_002670"/>
<reference evidence="1 2" key="1">
    <citation type="journal article" date="2015" name="Environ. Microbiol.">
        <title>Methane oxidation coupled to nitrate reduction under hypoxia by the Gammaproteobacterium Methylomonas denitrificans, sp. nov. type strain FJG1.</title>
        <authorList>
            <person name="Kits K.D."/>
            <person name="Klotz M.G."/>
            <person name="Stein L.Y."/>
        </authorList>
    </citation>
    <scope>NUCLEOTIDE SEQUENCE [LARGE SCALE GENOMIC DNA]</scope>
    <source>
        <strain evidence="1 2">FJG1</strain>
    </source>
</reference>
<dbReference type="OrthoDB" id="5573819at2"/>
<accession>A0A140E4S7</accession>
<evidence type="ECO:0000313" key="1">
    <source>
        <dbReference type="EMBL" id="AMK75401.1"/>
    </source>
</evidence>
<name>A0A140E4S7_9GAMM</name>
<dbReference type="STRING" id="1538553.JT25_002670"/>
<dbReference type="RefSeq" id="WP_036280173.1">
    <property type="nucleotide sequence ID" value="NZ_CP014476.1"/>
</dbReference>
<evidence type="ECO:0000313" key="2">
    <source>
        <dbReference type="Proteomes" id="UP000030512"/>
    </source>
</evidence>
<organism evidence="1 2">
    <name type="scientific">Methylomonas denitrificans</name>
    <dbReference type="NCBI Taxonomy" id="1538553"/>
    <lineage>
        <taxon>Bacteria</taxon>
        <taxon>Pseudomonadati</taxon>
        <taxon>Pseudomonadota</taxon>
        <taxon>Gammaproteobacteria</taxon>
        <taxon>Methylococcales</taxon>
        <taxon>Methylococcaceae</taxon>
        <taxon>Methylomonas</taxon>
    </lineage>
</organism>
<gene>
    <name evidence="1" type="ORF">JT25_002670</name>
</gene>
<protein>
    <submittedName>
        <fullName evidence="1">Uncharacterized protein</fullName>
    </submittedName>
</protein>
<dbReference type="EMBL" id="CP014476">
    <property type="protein sequence ID" value="AMK75401.1"/>
    <property type="molecule type" value="Genomic_DNA"/>
</dbReference>
<proteinExistence type="predicted"/>